<dbReference type="InterPro" id="IPR005219">
    <property type="entry name" value="PqiA-like_proteobact"/>
</dbReference>
<evidence type="ECO:0000256" key="7">
    <source>
        <dbReference type="ARBA" id="ARBA00023136"/>
    </source>
</evidence>
<dbReference type="Pfam" id="PF04403">
    <property type="entry name" value="PqiA"/>
    <property type="match status" value="2"/>
</dbReference>
<feature type="transmembrane region" description="Helical" evidence="8">
    <location>
        <begin position="53"/>
        <end position="71"/>
    </location>
</feature>
<keyword evidence="5 8" id="KW-0812">Transmembrane</keyword>
<evidence type="ECO:0000256" key="5">
    <source>
        <dbReference type="ARBA" id="ARBA00022692"/>
    </source>
</evidence>
<evidence type="ECO:0000256" key="2">
    <source>
        <dbReference type="ARBA" id="ARBA00007555"/>
    </source>
</evidence>
<keyword evidence="6 8" id="KW-1133">Transmembrane helix</keyword>
<sequence length="417" mass="46328">MCDQHHADRHILCSQCDLLVALPELGQGERAECPRCGATLTTRWDAPRQRPTAYAVAALFMLLLSNLFPFVNMKVGGMTSEVKLLEIPAVLFSEDYASLGTFFLLFVQIVPALCLAIILLLVNRVQMPVVLKARLARILFLLKSWGMAEIFLAGILVSFVKLMAYGDIGIGSSFIPWCLFCIVQLRAFQCVDRRWVWDDIAPAPVLTQPLKVGVAGIRQGLRSCACCTAVLPADTAVCPRCLTKGHVRRKNSLQWTMALLVTSLMLYLPANILPIMITDLLGDKMPSTILAGVILLWGEGSYPVAMVIFIASIMVPTLKMIAIAWLCWDAKGHGRRDSERMHLIYEVVEFVGRWSMIDVFVIAVLSALVRMGGLMSIYPAMGALMFALVVIMTMFAAMTFDPRLSWDREPDSSHEER</sequence>
<evidence type="ECO:0000256" key="8">
    <source>
        <dbReference type="SAM" id="Phobius"/>
    </source>
</evidence>
<keyword evidence="4" id="KW-0997">Cell inner membrane</keyword>
<feature type="transmembrane region" description="Helical" evidence="8">
    <location>
        <begin position="377"/>
        <end position="400"/>
    </location>
</feature>
<evidence type="ECO:0000313" key="9">
    <source>
        <dbReference type="EMBL" id="MEX9252971.1"/>
    </source>
</evidence>
<feature type="transmembrane region" description="Helical" evidence="8">
    <location>
        <begin position="162"/>
        <end position="185"/>
    </location>
</feature>
<comment type="caution">
    <text evidence="9">The sequence shown here is derived from an EMBL/GenBank/DDBJ whole genome shotgun (WGS) entry which is preliminary data.</text>
</comment>
<dbReference type="PANTHER" id="PTHR30462">
    <property type="entry name" value="INTERMEMBRANE TRANSPORT PROTEIN PQIB-RELATED"/>
    <property type="match status" value="1"/>
</dbReference>
<dbReference type="NCBIfam" id="TIGR00155">
    <property type="entry name" value="pqiA_fam"/>
    <property type="match status" value="1"/>
</dbReference>
<protein>
    <submittedName>
        <fullName evidence="9">Membrane integrity-associated transporter subunit PqiA</fullName>
    </submittedName>
</protein>
<evidence type="ECO:0000256" key="3">
    <source>
        <dbReference type="ARBA" id="ARBA00022475"/>
    </source>
</evidence>
<dbReference type="RefSeq" id="WP_369497749.1">
    <property type="nucleotide sequence ID" value="NZ_JBFZPZ010000007.1"/>
</dbReference>
<comment type="similarity">
    <text evidence="2">Belongs to the PqiA family.</text>
</comment>
<evidence type="ECO:0000256" key="4">
    <source>
        <dbReference type="ARBA" id="ARBA00022519"/>
    </source>
</evidence>
<keyword evidence="3" id="KW-1003">Cell membrane</keyword>
<dbReference type="InterPro" id="IPR007498">
    <property type="entry name" value="PqiA-like"/>
</dbReference>
<organism evidence="9 10">
    <name type="scientific">Pseudenterobacter timonensis</name>
    <dbReference type="NCBI Taxonomy" id="1755099"/>
    <lineage>
        <taxon>Bacteria</taxon>
        <taxon>Pseudomonadati</taxon>
        <taxon>Pseudomonadota</taxon>
        <taxon>Gammaproteobacteria</taxon>
        <taxon>Enterobacterales</taxon>
        <taxon>Enterobacteriaceae</taxon>
        <taxon>Pseudenterobacter</taxon>
    </lineage>
</organism>
<dbReference type="InterPro" id="IPR051800">
    <property type="entry name" value="PqiA-PqiB_transport"/>
</dbReference>
<evidence type="ECO:0000256" key="6">
    <source>
        <dbReference type="ARBA" id="ARBA00022989"/>
    </source>
</evidence>
<feature type="transmembrane region" description="Helical" evidence="8">
    <location>
        <begin position="257"/>
        <end position="277"/>
    </location>
</feature>
<dbReference type="EMBL" id="JBFZPZ010000007">
    <property type="protein sequence ID" value="MEX9252971.1"/>
    <property type="molecule type" value="Genomic_DNA"/>
</dbReference>
<evidence type="ECO:0000313" key="10">
    <source>
        <dbReference type="Proteomes" id="UP001561463"/>
    </source>
</evidence>
<reference evidence="9 10" key="1">
    <citation type="submission" date="2024-03" db="EMBL/GenBank/DDBJ databases">
        <title>Role of Flies in the Dissemination of Carbapenem-Resistant Enterobacteriaceae (CRE): An Epidemiological and Genomic Study in China.</title>
        <authorList>
            <person name="Chen K."/>
            <person name="Zhang R."/>
            <person name="Chen S."/>
        </authorList>
    </citation>
    <scope>NUCLEOTIDE SEQUENCE [LARGE SCALE GENOMIC DNA]</scope>
    <source>
        <strain evidence="10">fly-313</strain>
    </source>
</reference>
<dbReference type="NCBIfam" id="NF011683">
    <property type="entry name" value="PRK15103.1"/>
    <property type="match status" value="1"/>
</dbReference>
<feature type="transmembrane region" description="Helical" evidence="8">
    <location>
        <begin position="102"/>
        <end position="123"/>
    </location>
</feature>
<feature type="transmembrane region" description="Helical" evidence="8">
    <location>
        <begin position="304"/>
        <end position="329"/>
    </location>
</feature>
<evidence type="ECO:0000256" key="1">
    <source>
        <dbReference type="ARBA" id="ARBA00004429"/>
    </source>
</evidence>
<keyword evidence="10" id="KW-1185">Reference proteome</keyword>
<dbReference type="Proteomes" id="UP001561463">
    <property type="component" value="Unassembled WGS sequence"/>
</dbReference>
<dbReference type="PANTHER" id="PTHR30462:SF3">
    <property type="entry name" value="INTERMEMBRANE TRANSPORT PROTEIN PQIA"/>
    <property type="match status" value="1"/>
</dbReference>
<proteinExistence type="inferred from homology"/>
<gene>
    <name evidence="9" type="primary">pqiA</name>
    <name evidence="9" type="ORF">AB7Z85_10685</name>
</gene>
<feature type="transmembrane region" description="Helical" evidence="8">
    <location>
        <begin position="135"/>
        <end position="156"/>
    </location>
</feature>
<keyword evidence="7 8" id="KW-0472">Membrane</keyword>
<feature type="transmembrane region" description="Helical" evidence="8">
    <location>
        <begin position="350"/>
        <end position="371"/>
    </location>
</feature>
<accession>A0ABV4A663</accession>
<name>A0ABV4A663_9ENTR</name>
<comment type="subcellular location">
    <subcellularLocation>
        <location evidence="1">Cell inner membrane</location>
        <topology evidence="1">Multi-pass membrane protein</topology>
    </subcellularLocation>
</comment>